<keyword evidence="3 6" id="KW-0238">DNA-binding</keyword>
<evidence type="ECO:0000313" key="8">
    <source>
        <dbReference type="EMBL" id="AYO30764.1"/>
    </source>
</evidence>
<keyword evidence="2 6" id="KW-0227">DNA damage</keyword>
<dbReference type="KEGG" id="bacg:D2962_09175"/>
<dbReference type="SUPFAM" id="SSF47781">
    <property type="entry name" value="RuvA domain 2-like"/>
    <property type="match status" value="1"/>
</dbReference>
<feature type="region of interest" description="Domain III" evidence="6">
    <location>
        <begin position="139"/>
        <end position="196"/>
    </location>
</feature>
<accession>A0A3G2R5E9</accession>
<comment type="function">
    <text evidence="6">The RuvA-RuvB-RuvC complex processes Holliday junction (HJ) DNA during genetic recombination and DNA repair, while the RuvA-RuvB complex plays an important role in the rescue of blocked DNA replication forks via replication fork reversal (RFR). RuvA specifically binds to HJ cruciform DNA, conferring on it an open structure. The RuvB hexamer acts as an ATP-dependent pump, pulling dsDNA into and through the RuvAB complex. HJ branch migration allows RuvC to scan DNA until it finds its consensus sequence, where it cleaves and resolves the cruciform DNA.</text>
</comment>
<dbReference type="Pfam" id="PF14520">
    <property type="entry name" value="HHH_5"/>
    <property type="match status" value="1"/>
</dbReference>
<evidence type="ECO:0000259" key="7">
    <source>
        <dbReference type="SMART" id="SM00278"/>
    </source>
</evidence>
<feature type="domain" description="Helix-hairpin-helix DNA-binding motif class 1" evidence="7">
    <location>
        <begin position="74"/>
        <end position="93"/>
    </location>
</feature>
<gene>
    <name evidence="6" type="primary">ruvA</name>
    <name evidence="8" type="ORF">D2962_09175</name>
</gene>
<dbReference type="Gene3D" id="1.10.150.20">
    <property type="entry name" value="5' to 3' exonuclease, C-terminal subdomain"/>
    <property type="match status" value="1"/>
</dbReference>
<dbReference type="SMART" id="SM00278">
    <property type="entry name" value="HhH1"/>
    <property type="match status" value="2"/>
</dbReference>
<keyword evidence="1 6" id="KW-0963">Cytoplasm</keyword>
<dbReference type="InterPro" id="IPR012340">
    <property type="entry name" value="NA-bd_OB-fold"/>
</dbReference>
<comment type="subunit">
    <text evidence="6">Homotetramer. Forms an RuvA(8)-RuvB(12)-Holliday junction (HJ) complex. HJ DNA is sandwiched between 2 RuvA tetramers; dsDNA enters through RuvA and exits via RuvB. An RuvB hexamer assembles on each DNA strand where it exits the tetramer. Each RuvB hexamer is contacted by two RuvA subunits (via domain III) on 2 adjacent RuvB subunits; this complex drives branch migration. In the full resolvosome a probable DNA-RuvA(4)-RuvB(12)-RuvC(2) complex forms which resolves the HJ.</text>
</comment>
<evidence type="ECO:0000256" key="6">
    <source>
        <dbReference type="HAMAP-Rule" id="MF_00031"/>
    </source>
</evidence>
<comment type="caution">
    <text evidence="6">Lacks conserved residue(s) required for the propagation of feature annotation.</text>
</comment>
<sequence>MLDYIKGILVAAEPNQAVIDSGGRGYRLTISIHTYNSIKCQLNTQVKLYTHLILKEDAIDLLGFYDTVERQAFILLTRVPGIGMKVGMSVLSILDVAALKSAILSDDIKTLAAVPGIGKKTAQKIIIDLKDRIKDLPVDPQKDVDLNVLFQVKQALETLGFNPNEIQMALEEYSGSRTADENMEKILKNTLKILSR</sequence>
<evidence type="ECO:0000256" key="4">
    <source>
        <dbReference type="ARBA" id="ARBA00023172"/>
    </source>
</evidence>
<keyword evidence="5 6" id="KW-0234">DNA repair</keyword>
<proteinExistence type="inferred from homology"/>
<comment type="subcellular location">
    <subcellularLocation>
        <location evidence="6">Cytoplasm</location>
    </subcellularLocation>
</comment>
<dbReference type="GO" id="GO:0005524">
    <property type="term" value="F:ATP binding"/>
    <property type="evidence" value="ECO:0007669"/>
    <property type="project" value="InterPro"/>
</dbReference>
<dbReference type="GO" id="GO:0009378">
    <property type="term" value="F:four-way junction helicase activity"/>
    <property type="evidence" value="ECO:0007669"/>
    <property type="project" value="InterPro"/>
</dbReference>
<dbReference type="HAMAP" id="MF_00031">
    <property type="entry name" value="DNA_HJ_migration_RuvA"/>
    <property type="match status" value="1"/>
</dbReference>
<name>A0A3G2R5E9_9FIRM</name>
<dbReference type="GO" id="GO:0005737">
    <property type="term" value="C:cytoplasm"/>
    <property type="evidence" value="ECO:0007669"/>
    <property type="project" value="UniProtKB-SubCell"/>
</dbReference>
<comment type="domain">
    <text evidence="6">Has three domains with a flexible linker between the domains II and III and assumes an 'L' shape. Domain III is highly mobile and contacts RuvB.</text>
</comment>
<evidence type="ECO:0000256" key="2">
    <source>
        <dbReference type="ARBA" id="ARBA00022763"/>
    </source>
</evidence>
<dbReference type="NCBIfam" id="TIGR00084">
    <property type="entry name" value="ruvA"/>
    <property type="match status" value="1"/>
</dbReference>
<dbReference type="InterPro" id="IPR000085">
    <property type="entry name" value="RuvA"/>
</dbReference>
<keyword evidence="9" id="KW-1185">Reference proteome</keyword>
<dbReference type="EMBL" id="CP033169">
    <property type="protein sequence ID" value="AYO30764.1"/>
    <property type="molecule type" value="Genomic_DNA"/>
</dbReference>
<feature type="domain" description="Helix-hairpin-helix DNA-binding motif class 1" evidence="7">
    <location>
        <begin position="109"/>
        <end position="128"/>
    </location>
</feature>
<dbReference type="Pfam" id="PF01330">
    <property type="entry name" value="RuvA_N"/>
    <property type="match status" value="1"/>
</dbReference>
<protein>
    <recommendedName>
        <fullName evidence="6">Holliday junction branch migration complex subunit RuvA</fullName>
    </recommendedName>
</protein>
<dbReference type="Gene3D" id="2.40.50.140">
    <property type="entry name" value="Nucleic acid-binding proteins"/>
    <property type="match status" value="1"/>
</dbReference>
<dbReference type="GO" id="GO:0006281">
    <property type="term" value="P:DNA repair"/>
    <property type="evidence" value="ECO:0007669"/>
    <property type="project" value="UniProtKB-UniRule"/>
</dbReference>
<dbReference type="GO" id="GO:0006310">
    <property type="term" value="P:DNA recombination"/>
    <property type="evidence" value="ECO:0007669"/>
    <property type="project" value="UniProtKB-UniRule"/>
</dbReference>
<dbReference type="Proteomes" id="UP000280960">
    <property type="component" value="Chromosome"/>
</dbReference>
<dbReference type="AlphaFoldDB" id="A0A3G2R5E9"/>
<dbReference type="InterPro" id="IPR010994">
    <property type="entry name" value="RuvA_2-like"/>
</dbReference>
<dbReference type="SUPFAM" id="SSF50249">
    <property type="entry name" value="Nucleic acid-binding proteins"/>
    <property type="match status" value="1"/>
</dbReference>
<evidence type="ECO:0000256" key="3">
    <source>
        <dbReference type="ARBA" id="ARBA00023125"/>
    </source>
</evidence>
<organism evidence="8 9">
    <name type="scientific">Biomaibacter acetigenes</name>
    <dbReference type="NCBI Taxonomy" id="2316383"/>
    <lineage>
        <taxon>Bacteria</taxon>
        <taxon>Bacillati</taxon>
        <taxon>Bacillota</taxon>
        <taxon>Clostridia</taxon>
        <taxon>Thermosediminibacterales</taxon>
        <taxon>Tepidanaerobacteraceae</taxon>
        <taxon>Biomaibacter</taxon>
    </lineage>
</organism>
<evidence type="ECO:0000256" key="5">
    <source>
        <dbReference type="ARBA" id="ARBA00023204"/>
    </source>
</evidence>
<reference evidence="8 9" key="1">
    <citation type="submission" date="2018-10" db="EMBL/GenBank/DDBJ databases">
        <authorList>
            <person name="Zhang X."/>
        </authorList>
    </citation>
    <scope>NUCLEOTIDE SEQUENCE [LARGE SCALE GENOMIC DNA]</scope>
    <source>
        <strain evidence="8 9">SK-G1</strain>
    </source>
</reference>
<dbReference type="RefSeq" id="WP_122014796.1">
    <property type="nucleotide sequence ID" value="NZ_CP033169.1"/>
</dbReference>
<keyword evidence="4 6" id="KW-0233">DNA recombination</keyword>
<dbReference type="InterPro" id="IPR003583">
    <property type="entry name" value="Hlx-hairpin-Hlx_DNA-bd_motif"/>
</dbReference>
<dbReference type="GO" id="GO:0048476">
    <property type="term" value="C:Holliday junction resolvase complex"/>
    <property type="evidence" value="ECO:0007669"/>
    <property type="project" value="UniProtKB-UniRule"/>
</dbReference>
<evidence type="ECO:0000256" key="1">
    <source>
        <dbReference type="ARBA" id="ARBA00022490"/>
    </source>
</evidence>
<dbReference type="InterPro" id="IPR013849">
    <property type="entry name" value="DNA_helicase_Holl-junc_RuvA_I"/>
</dbReference>
<evidence type="ECO:0000313" key="9">
    <source>
        <dbReference type="Proteomes" id="UP000280960"/>
    </source>
</evidence>
<dbReference type="GO" id="GO:0000400">
    <property type="term" value="F:four-way junction DNA binding"/>
    <property type="evidence" value="ECO:0007669"/>
    <property type="project" value="UniProtKB-UniRule"/>
</dbReference>
<comment type="similarity">
    <text evidence="6">Belongs to the RuvA family.</text>
</comment>